<feature type="region of interest" description="Disordered" evidence="8">
    <location>
        <begin position="1"/>
        <end position="35"/>
    </location>
</feature>
<feature type="transmembrane region" description="Helical" evidence="9">
    <location>
        <begin position="200"/>
        <end position="221"/>
    </location>
</feature>
<keyword evidence="6 9" id="KW-1133">Transmembrane helix</keyword>
<dbReference type="Gene3D" id="1.20.1720.10">
    <property type="entry name" value="Multidrug resistance protein D"/>
    <property type="match status" value="1"/>
</dbReference>
<accession>A0A2X3BEJ3</accession>
<dbReference type="GO" id="GO:0042910">
    <property type="term" value="F:xenobiotic transmembrane transporter activity"/>
    <property type="evidence" value="ECO:0007669"/>
    <property type="project" value="InterPro"/>
</dbReference>
<dbReference type="AlphaFoldDB" id="A0A2X3BEJ3"/>
<gene>
    <name evidence="11" type="primary">ydhC</name>
    <name evidence="11" type="ORF">NCTC13102_01507</name>
</gene>
<dbReference type="GO" id="GO:1990961">
    <property type="term" value="P:xenobiotic detoxification by transmembrane export across the plasma membrane"/>
    <property type="evidence" value="ECO:0007669"/>
    <property type="project" value="InterPro"/>
</dbReference>
<feature type="compositionally biased region" description="Polar residues" evidence="8">
    <location>
        <begin position="1"/>
        <end position="12"/>
    </location>
</feature>
<dbReference type="EMBL" id="UAWL01000006">
    <property type="protein sequence ID" value="SQB99033.1"/>
    <property type="molecule type" value="Genomic_DNA"/>
</dbReference>
<feature type="transmembrane region" description="Helical" evidence="9">
    <location>
        <begin position="250"/>
        <end position="275"/>
    </location>
</feature>
<dbReference type="InterPro" id="IPR020846">
    <property type="entry name" value="MFS_dom"/>
</dbReference>
<evidence type="ECO:0000256" key="5">
    <source>
        <dbReference type="ARBA" id="ARBA00022692"/>
    </source>
</evidence>
<feature type="transmembrane region" description="Helical" evidence="9">
    <location>
        <begin position="114"/>
        <end position="133"/>
    </location>
</feature>
<organism evidence="11 12">
    <name type="scientific">Helicobacter fennelliae</name>
    <dbReference type="NCBI Taxonomy" id="215"/>
    <lineage>
        <taxon>Bacteria</taxon>
        <taxon>Pseudomonadati</taxon>
        <taxon>Campylobacterota</taxon>
        <taxon>Epsilonproteobacteria</taxon>
        <taxon>Campylobacterales</taxon>
        <taxon>Helicobacteraceae</taxon>
        <taxon>Helicobacter</taxon>
    </lineage>
</organism>
<feature type="transmembrane region" description="Helical" evidence="9">
    <location>
        <begin position="139"/>
        <end position="160"/>
    </location>
</feature>
<comment type="similarity">
    <text evidence="2">Belongs to the major facilitator superfamily. Bcr/CmlA family.</text>
</comment>
<evidence type="ECO:0000256" key="6">
    <source>
        <dbReference type="ARBA" id="ARBA00022989"/>
    </source>
</evidence>
<dbReference type="Pfam" id="PF07690">
    <property type="entry name" value="MFS_1"/>
    <property type="match status" value="1"/>
</dbReference>
<keyword evidence="7 9" id="KW-0472">Membrane</keyword>
<dbReference type="PANTHER" id="PTHR23502:SF132">
    <property type="entry name" value="POLYAMINE TRANSPORTER 2-RELATED"/>
    <property type="match status" value="1"/>
</dbReference>
<evidence type="ECO:0000256" key="4">
    <source>
        <dbReference type="ARBA" id="ARBA00022475"/>
    </source>
</evidence>
<evidence type="ECO:0000256" key="9">
    <source>
        <dbReference type="SAM" id="Phobius"/>
    </source>
</evidence>
<evidence type="ECO:0000256" key="1">
    <source>
        <dbReference type="ARBA" id="ARBA00004651"/>
    </source>
</evidence>
<evidence type="ECO:0000256" key="3">
    <source>
        <dbReference type="ARBA" id="ARBA00022448"/>
    </source>
</evidence>
<feature type="transmembrane region" description="Helical" evidence="9">
    <location>
        <begin position="83"/>
        <end position="102"/>
    </location>
</feature>
<feature type="compositionally biased region" description="Low complexity" evidence="8">
    <location>
        <begin position="13"/>
        <end position="31"/>
    </location>
</feature>
<dbReference type="SUPFAM" id="SSF103473">
    <property type="entry name" value="MFS general substrate transporter"/>
    <property type="match status" value="1"/>
</dbReference>
<dbReference type="Proteomes" id="UP000250166">
    <property type="component" value="Unassembled WGS sequence"/>
</dbReference>
<reference evidence="11 12" key="1">
    <citation type="submission" date="2018-06" db="EMBL/GenBank/DDBJ databases">
        <authorList>
            <consortium name="Pathogen Informatics"/>
            <person name="Doyle S."/>
        </authorList>
    </citation>
    <scope>NUCLEOTIDE SEQUENCE [LARGE SCALE GENOMIC DNA]</scope>
    <source>
        <strain evidence="11 12">NCTC13102</strain>
    </source>
</reference>
<dbReference type="RefSeq" id="WP_220086690.1">
    <property type="nucleotide sequence ID" value="NZ_UAWL01000006.1"/>
</dbReference>
<comment type="subcellular location">
    <subcellularLocation>
        <location evidence="1">Cell membrane</location>
        <topology evidence="1">Multi-pass membrane protein</topology>
    </subcellularLocation>
</comment>
<feature type="transmembrane region" description="Helical" evidence="9">
    <location>
        <begin position="281"/>
        <end position="300"/>
    </location>
</feature>
<evidence type="ECO:0000256" key="7">
    <source>
        <dbReference type="ARBA" id="ARBA00023136"/>
    </source>
</evidence>
<name>A0A2X3BEJ3_9HELI</name>
<evidence type="ECO:0000313" key="12">
    <source>
        <dbReference type="Proteomes" id="UP000250166"/>
    </source>
</evidence>
<evidence type="ECO:0000256" key="8">
    <source>
        <dbReference type="SAM" id="MobiDB-lite"/>
    </source>
</evidence>
<feature type="transmembrane region" description="Helical" evidence="9">
    <location>
        <begin position="46"/>
        <end position="63"/>
    </location>
</feature>
<keyword evidence="4" id="KW-1003">Cell membrane</keyword>
<evidence type="ECO:0000256" key="2">
    <source>
        <dbReference type="ARBA" id="ARBA00006236"/>
    </source>
</evidence>
<dbReference type="PROSITE" id="PS00216">
    <property type="entry name" value="SUGAR_TRANSPORT_1"/>
    <property type="match status" value="1"/>
</dbReference>
<dbReference type="InterPro" id="IPR011701">
    <property type="entry name" value="MFS"/>
</dbReference>
<proteinExistence type="inferred from homology"/>
<dbReference type="PANTHER" id="PTHR23502">
    <property type="entry name" value="MAJOR FACILITATOR SUPERFAMILY"/>
    <property type="match status" value="1"/>
</dbReference>
<dbReference type="InterPro" id="IPR036259">
    <property type="entry name" value="MFS_trans_sf"/>
</dbReference>
<dbReference type="InterPro" id="IPR005829">
    <property type="entry name" value="Sugar_transporter_CS"/>
</dbReference>
<protein>
    <submittedName>
        <fullName evidence="11">Major facilitator superfamily transporter</fullName>
    </submittedName>
</protein>
<feature type="transmembrane region" description="Helical" evidence="9">
    <location>
        <begin position="172"/>
        <end position="194"/>
    </location>
</feature>
<dbReference type="NCBIfam" id="TIGR00710">
    <property type="entry name" value="efflux_Bcr_CflA"/>
    <property type="match status" value="1"/>
</dbReference>
<feature type="transmembrane region" description="Helical" evidence="9">
    <location>
        <begin position="399"/>
        <end position="422"/>
    </location>
</feature>
<feature type="transmembrane region" description="Helical" evidence="9">
    <location>
        <begin position="312"/>
        <end position="333"/>
    </location>
</feature>
<dbReference type="PROSITE" id="PS50850">
    <property type="entry name" value="MFS"/>
    <property type="match status" value="1"/>
</dbReference>
<dbReference type="InterPro" id="IPR004812">
    <property type="entry name" value="Efflux_drug-R_Bcr/CmlA"/>
</dbReference>
<feature type="transmembrane region" description="Helical" evidence="9">
    <location>
        <begin position="371"/>
        <end position="393"/>
    </location>
</feature>
<feature type="transmembrane region" description="Helical" evidence="9">
    <location>
        <begin position="339"/>
        <end position="359"/>
    </location>
</feature>
<dbReference type="CDD" id="cd17320">
    <property type="entry name" value="MFS_MdfA_MDR_like"/>
    <property type="match status" value="1"/>
</dbReference>
<keyword evidence="5 9" id="KW-0812">Transmembrane</keyword>
<evidence type="ECO:0000259" key="10">
    <source>
        <dbReference type="PROSITE" id="PS50850"/>
    </source>
</evidence>
<feature type="domain" description="Major facilitator superfamily (MFS) profile" evidence="10">
    <location>
        <begin position="45"/>
        <end position="427"/>
    </location>
</feature>
<dbReference type="GO" id="GO:0005886">
    <property type="term" value="C:plasma membrane"/>
    <property type="evidence" value="ECO:0007669"/>
    <property type="project" value="UniProtKB-SubCell"/>
</dbReference>
<keyword evidence="3" id="KW-0813">Transport</keyword>
<sequence>MQHNTQKNQNLDSQTQPTRQSTHQSTQQPTQKSAHLPQLPQRNSKFYLLLNMAALAAFGPFVTDFYLPALPNIENVFETTTSLVQLSITCSLVGLAFGQLLMGPLSDMYGRKKILQISLVLFVLSTIACLFSWDIYSFIGFRLIQGIAGSGGIVISKSIVADLFKGQELARFFAMLSAIQGLAPICAPIFGGFVLKFTDWHGIFSILLGIGLVLCVSIVFFKETLSVEKRLKGRFWESFSFLRILKNKQFVLYSLTQTCAMGIMFSFIASSSFIFQNHFGLSNLEYSFCFAAAAFGITLGASMTPLFKSEKLAFKVGICGVLLLGILACFILNSSTHFLIVILGFAIMLVFLGFILPSSTSLAMSMERQNAGNASAVLGFSFFVFGGIVSPLTGLGEDIFFATSVVVCVCAIGTAMLGFWALRSDRE</sequence>
<evidence type="ECO:0000313" key="11">
    <source>
        <dbReference type="EMBL" id="SQB99033.1"/>
    </source>
</evidence>